<accession>A0A804U6Q0</accession>
<dbReference type="InParanoid" id="A0A804U6Q0"/>
<evidence type="ECO:0000313" key="1">
    <source>
        <dbReference type="EnsemblPlants" id="Zm00001eb221880_P001"/>
    </source>
</evidence>
<reference evidence="2" key="1">
    <citation type="journal article" date="2009" name="Science">
        <title>The B73 maize genome: complexity, diversity, and dynamics.</title>
        <authorList>
            <person name="Schnable P.S."/>
            <person name="Ware D."/>
            <person name="Fulton R.S."/>
            <person name="Stein J.C."/>
            <person name="Wei F."/>
            <person name="Pasternak S."/>
            <person name="Liang C."/>
            <person name="Zhang J."/>
            <person name="Fulton L."/>
            <person name="Graves T.A."/>
            <person name="Minx P."/>
            <person name="Reily A.D."/>
            <person name="Courtney L."/>
            <person name="Kruchowski S.S."/>
            <person name="Tomlinson C."/>
            <person name="Strong C."/>
            <person name="Delehaunty K."/>
            <person name="Fronick C."/>
            <person name="Courtney B."/>
            <person name="Rock S.M."/>
            <person name="Belter E."/>
            <person name="Du F."/>
            <person name="Kim K."/>
            <person name="Abbott R.M."/>
            <person name="Cotton M."/>
            <person name="Levy A."/>
            <person name="Marchetto P."/>
            <person name="Ochoa K."/>
            <person name="Jackson S.M."/>
            <person name="Gillam B."/>
            <person name="Chen W."/>
            <person name="Yan L."/>
            <person name="Higginbotham J."/>
            <person name="Cardenas M."/>
            <person name="Waligorski J."/>
            <person name="Applebaum E."/>
            <person name="Phelps L."/>
            <person name="Falcone J."/>
            <person name="Kanchi K."/>
            <person name="Thane T."/>
            <person name="Scimone A."/>
            <person name="Thane N."/>
            <person name="Henke J."/>
            <person name="Wang T."/>
            <person name="Ruppert J."/>
            <person name="Shah N."/>
            <person name="Rotter K."/>
            <person name="Hodges J."/>
            <person name="Ingenthron E."/>
            <person name="Cordes M."/>
            <person name="Kohlberg S."/>
            <person name="Sgro J."/>
            <person name="Delgado B."/>
            <person name="Mead K."/>
            <person name="Chinwalla A."/>
            <person name="Leonard S."/>
            <person name="Crouse K."/>
            <person name="Collura K."/>
            <person name="Kudrna D."/>
            <person name="Currie J."/>
            <person name="He R."/>
            <person name="Angelova A."/>
            <person name="Rajasekar S."/>
            <person name="Mueller T."/>
            <person name="Lomeli R."/>
            <person name="Scara G."/>
            <person name="Ko A."/>
            <person name="Delaney K."/>
            <person name="Wissotski M."/>
            <person name="Lopez G."/>
            <person name="Campos D."/>
            <person name="Braidotti M."/>
            <person name="Ashley E."/>
            <person name="Golser W."/>
            <person name="Kim H."/>
            <person name="Lee S."/>
            <person name="Lin J."/>
            <person name="Dujmic Z."/>
            <person name="Kim W."/>
            <person name="Talag J."/>
            <person name="Zuccolo A."/>
            <person name="Fan C."/>
            <person name="Sebastian A."/>
            <person name="Kramer M."/>
            <person name="Spiegel L."/>
            <person name="Nascimento L."/>
            <person name="Zutavern T."/>
            <person name="Miller B."/>
            <person name="Ambroise C."/>
            <person name="Muller S."/>
            <person name="Spooner W."/>
            <person name="Narechania A."/>
            <person name="Ren L."/>
            <person name="Wei S."/>
            <person name="Kumari S."/>
            <person name="Faga B."/>
            <person name="Levy M.J."/>
            <person name="McMahan L."/>
            <person name="Van Buren P."/>
            <person name="Vaughn M.W."/>
            <person name="Ying K."/>
            <person name="Yeh C.-T."/>
            <person name="Emrich S.J."/>
            <person name="Jia Y."/>
            <person name="Kalyanaraman A."/>
            <person name="Hsia A.-P."/>
            <person name="Barbazuk W.B."/>
            <person name="Baucom R.S."/>
            <person name="Brutnell T.P."/>
            <person name="Carpita N.C."/>
            <person name="Chaparro C."/>
            <person name="Chia J.-M."/>
            <person name="Deragon J.-M."/>
            <person name="Estill J.C."/>
            <person name="Fu Y."/>
            <person name="Jeddeloh J.A."/>
            <person name="Han Y."/>
            <person name="Lee H."/>
            <person name="Li P."/>
            <person name="Lisch D.R."/>
            <person name="Liu S."/>
            <person name="Liu Z."/>
            <person name="Nagel D.H."/>
            <person name="McCann M.C."/>
            <person name="SanMiguel P."/>
            <person name="Myers A.M."/>
            <person name="Nettleton D."/>
            <person name="Nguyen J."/>
            <person name="Penning B.W."/>
            <person name="Ponnala L."/>
            <person name="Schneider K.L."/>
            <person name="Schwartz D.C."/>
            <person name="Sharma A."/>
            <person name="Soderlund C."/>
            <person name="Springer N.M."/>
            <person name="Sun Q."/>
            <person name="Wang H."/>
            <person name="Waterman M."/>
            <person name="Westerman R."/>
            <person name="Wolfgruber T.K."/>
            <person name="Yang L."/>
            <person name="Yu Y."/>
            <person name="Zhang L."/>
            <person name="Zhou S."/>
            <person name="Zhu Q."/>
            <person name="Bennetzen J.L."/>
            <person name="Dawe R.K."/>
            <person name="Jiang J."/>
            <person name="Jiang N."/>
            <person name="Presting G.G."/>
            <person name="Wessler S.R."/>
            <person name="Aluru S."/>
            <person name="Martienssen R.A."/>
            <person name="Clifton S.W."/>
            <person name="McCombie W.R."/>
            <person name="Wing R.A."/>
            <person name="Wilson R.K."/>
        </authorList>
    </citation>
    <scope>NUCLEOTIDE SEQUENCE [LARGE SCALE GENOMIC DNA]</scope>
    <source>
        <strain evidence="2">cv. B73</strain>
    </source>
</reference>
<evidence type="ECO:0000313" key="2">
    <source>
        <dbReference type="Proteomes" id="UP000007305"/>
    </source>
</evidence>
<dbReference type="EnsemblPlants" id="Zm00001eb221880_T001">
    <property type="protein sequence ID" value="Zm00001eb221880_P001"/>
    <property type="gene ID" value="Zm00001eb221880"/>
</dbReference>
<name>A0A804U6Q0_MAIZE</name>
<organism evidence="1 2">
    <name type="scientific">Zea mays</name>
    <name type="common">Maize</name>
    <dbReference type="NCBI Taxonomy" id="4577"/>
    <lineage>
        <taxon>Eukaryota</taxon>
        <taxon>Viridiplantae</taxon>
        <taxon>Streptophyta</taxon>
        <taxon>Embryophyta</taxon>
        <taxon>Tracheophyta</taxon>
        <taxon>Spermatophyta</taxon>
        <taxon>Magnoliopsida</taxon>
        <taxon>Liliopsida</taxon>
        <taxon>Poales</taxon>
        <taxon>Poaceae</taxon>
        <taxon>PACMAD clade</taxon>
        <taxon>Panicoideae</taxon>
        <taxon>Andropogonodae</taxon>
        <taxon>Andropogoneae</taxon>
        <taxon>Tripsacinae</taxon>
        <taxon>Zea</taxon>
    </lineage>
</organism>
<reference evidence="1" key="2">
    <citation type="submission" date="2019-07" db="EMBL/GenBank/DDBJ databases">
        <authorList>
            <person name="Seetharam A."/>
            <person name="Woodhouse M."/>
            <person name="Cannon E."/>
        </authorList>
    </citation>
    <scope>NUCLEOTIDE SEQUENCE [LARGE SCALE GENOMIC DNA]</scope>
    <source>
        <strain evidence="1">cv. B73</strain>
    </source>
</reference>
<reference evidence="1" key="3">
    <citation type="submission" date="2021-05" db="UniProtKB">
        <authorList>
            <consortium name="EnsemblPlants"/>
        </authorList>
    </citation>
    <scope>IDENTIFICATION</scope>
    <source>
        <strain evidence="1">cv. B73</strain>
    </source>
</reference>
<dbReference type="Gramene" id="Zm00001eb221880_T001">
    <property type="protein sequence ID" value="Zm00001eb221880_P001"/>
    <property type="gene ID" value="Zm00001eb221880"/>
</dbReference>
<dbReference type="Proteomes" id="UP000007305">
    <property type="component" value="Chromosome 5"/>
</dbReference>
<proteinExistence type="predicted"/>
<sequence length="189" mass="21073">MAVLVKEAILEVIALQSRPSICRFASAAESNDPAKDVGLVTAFHSQKSSAWSSAAHFLLLVVMERRSRLRNVVLSREPEPPLSAAFRATGERVDDLLFSAPAEWWCLCTVDGRPLPPLLPETHRWFWSLQSPEEVGRLDEAAGIFDELPPQDKMCVFSESATWCMHTVTCPFSNIMHTDTTMVVSMVRS</sequence>
<keyword evidence="2" id="KW-1185">Reference proteome</keyword>
<protein>
    <submittedName>
        <fullName evidence="1">Uncharacterized protein</fullName>
    </submittedName>
</protein>
<dbReference type="AlphaFoldDB" id="A0A804U6Q0"/>